<reference evidence="1 2" key="1">
    <citation type="submission" date="2016-12" db="EMBL/GenBank/DDBJ databases">
        <title>Complete genome sequence of Thauera chlorobenzoica, a Betaproteobacterium degrading haloaromatics anaerobically to CO2 and halides.</title>
        <authorList>
            <person name="Goris T."/>
            <person name="Mergelsberg M."/>
            <person name="Boll M."/>
        </authorList>
    </citation>
    <scope>NUCLEOTIDE SEQUENCE [LARGE SCALE GENOMIC DNA]</scope>
    <source>
        <strain evidence="1 2">3CB1</strain>
    </source>
</reference>
<proteinExistence type="predicted"/>
<dbReference type="OrthoDB" id="8526199at2"/>
<sequence length="133" mass="13942">MSALLNPGGHLEAAPAIDHRQAKARALAVLAGGDPLVCGRQAFDHLARRNRELAGGDAGSAAAIREALADQIAVLEGVVSAYTIKAAETRNTDRARQLQGVAIRASQALTTTLMALHRTNEDARDAEALPDLE</sequence>
<name>A0A1H5X8Z0_9RHOO</name>
<accession>A0A1H5X8Z0</accession>
<protein>
    <submittedName>
        <fullName evidence="1">Uncharacterized protein</fullName>
    </submittedName>
</protein>
<dbReference type="KEGG" id="tcl:Tchl_1928"/>
<dbReference type="AlphaFoldDB" id="A0A1H5X8Z0"/>
<keyword evidence="2" id="KW-1185">Reference proteome</keyword>
<dbReference type="RefSeq" id="WP_075148206.1">
    <property type="nucleotide sequence ID" value="NZ_CP018839.1"/>
</dbReference>
<organism evidence="1 2">
    <name type="scientific">Thauera chlorobenzoica</name>
    <dbReference type="NCBI Taxonomy" id="96773"/>
    <lineage>
        <taxon>Bacteria</taxon>
        <taxon>Pseudomonadati</taxon>
        <taxon>Pseudomonadota</taxon>
        <taxon>Betaproteobacteria</taxon>
        <taxon>Rhodocyclales</taxon>
        <taxon>Zoogloeaceae</taxon>
        <taxon>Thauera</taxon>
    </lineage>
</organism>
<gene>
    <name evidence="1" type="ORF">Tchl_1928</name>
</gene>
<dbReference type="EMBL" id="CP018839">
    <property type="protein sequence ID" value="APR04775.1"/>
    <property type="molecule type" value="Genomic_DNA"/>
</dbReference>
<dbReference type="Proteomes" id="UP000185739">
    <property type="component" value="Chromosome"/>
</dbReference>
<evidence type="ECO:0000313" key="1">
    <source>
        <dbReference type="EMBL" id="APR04775.1"/>
    </source>
</evidence>
<evidence type="ECO:0000313" key="2">
    <source>
        <dbReference type="Proteomes" id="UP000185739"/>
    </source>
</evidence>